<dbReference type="OrthoDB" id="498177at2759"/>
<dbReference type="AlphaFoldDB" id="A0A843V3A9"/>
<keyword evidence="4" id="KW-0472">Membrane</keyword>
<keyword evidence="4" id="KW-0812">Transmembrane</keyword>
<evidence type="ECO:0000256" key="3">
    <source>
        <dbReference type="SAM" id="MobiDB-lite"/>
    </source>
</evidence>
<dbReference type="Proteomes" id="UP000652761">
    <property type="component" value="Unassembled WGS sequence"/>
</dbReference>
<keyword evidence="2" id="KW-1015">Disulfide bond</keyword>
<comment type="caution">
    <text evidence="6">The sequence shown here is derived from an EMBL/GenBank/DDBJ whole genome shotgun (WGS) entry which is preliminary data.</text>
</comment>
<evidence type="ECO:0000256" key="4">
    <source>
        <dbReference type="SAM" id="Phobius"/>
    </source>
</evidence>
<keyword evidence="7" id="KW-1185">Reference proteome</keyword>
<organism evidence="6 7">
    <name type="scientific">Colocasia esculenta</name>
    <name type="common">Wild taro</name>
    <name type="synonym">Arum esculentum</name>
    <dbReference type="NCBI Taxonomy" id="4460"/>
    <lineage>
        <taxon>Eukaryota</taxon>
        <taxon>Viridiplantae</taxon>
        <taxon>Streptophyta</taxon>
        <taxon>Embryophyta</taxon>
        <taxon>Tracheophyta</taxon>
        <taxon>Spermatophyta</taxon>
        <taxon>Magnoliopsida</taxon>
        <taxon>Liliopsida</taxon>
        <taxon>Araceae</taxon>
        <taxon>Aroideae</taxon>
        <taxon>Colocasieae</taxon>
        <taxon>Colocasia</taxon>
    </lineage>
</organism>
<dbReference type="PANTHER" id="PTHR37390">
    <property type="entry name" value="OS02G0592500 PROTEIN"/>
    <property type="match status" value="1"/>
</dbReference>
<name>A0A843V3A9_COLES</name>
<feature type="region of interest" description="Disordered" evidence="3">
    <location>
        <begin position="60"/>
        <end position="113"/>
    </location>
</feature>
<protein>
    <recommendedName>
        <fullName evidence="5">Folate receptor-like domain-containing protein</fullName>
    </recommendedName>
</protein>
<evidence type="ECO:0000256" key="2">
    <source>
        <dbReference type="ARBA" id="ARBA00023157"/>
    </source>
</evidence>
<gene>
    <name evidence="6" type="ORF">Taro_025431</name>
</gene>
<accession>A0A843V3A9</accession>
<keyword evidence="4" id="KW-1133">Transmembrane helix</keyword>
<dbReference type="Pfam" id="PF03024">
    <property type="entry name" value="Folate_rec"/>
    <property type="match status" value="1"/>
</dbReference>
<sequence length="348" mass="38270">MLAGLFVELAEAAISVVPVLEAVLVVARLVSRPRSRETPPQGERLQIWLVLRGSHFLCGPGPQVGRRPRPEYEQGPPLQDLHRKRKSSEVCISPGGRFPPFSSEGKPPRKVAKGPRDLTLCRVFREKTCCDVAQTYPALLSIRRLASAGEASQECLDLWEVLECSICNPLVGIRPGPPVICASLCDMIFHSCSDAYFSIDVKTQVLSPCGLNDVVCGRASEWVSNGTDLCQLAGFSVQPVRFTHHDAEEPFCYGTKATLDSAAKLWRGSQYGSDQKAESSSVLGDFQLLIRGMTIRERSYWAVGGTVLTAGLIFVCKRESLKHRQKQAAIRRTARMLRSKNTAANCNN</sequence>
<evidence type="ECO:0000313" key="6">
    <source>
        <dbReference type="EMBL" id="MQL92802.1"/>
    </source>
</evidence>
<feature type="domain" description="Folate receptor-like" evidence="5">
    <location>
        <begin position="112"/>
        <end position="233"/>
    </location>
</feature>
<proteinExistence type="predicted"/>
<dbReference type="InterPro" id="IPR018143">
    <property type="entry name" value="Folate_rcpt-like"/>
</dbReference>
<evidence type="ECO:0000259" key="5">
    <source>
        <dbReference type="Pfam" id="PF03024"/>
    </source>
</evidence>
<dbReference type="InterPro" id="IPR053305">
    <property type="entry name" value="Folate-binding_rcpt-like"/>
</dbReference>
<dbReference type="EMBL" id="NMUH01001488">
    <property type="protein sequence ID" value="MQL92802.1"/>
    <property type="molecule type" value="Genomic_DNA"/>
</dbReference>
<evidence type="ECO:0000256" key="1">
    <source>
        <dbReference type="ARBA" id="ARBA00022729"/>
    </source>
</evidence>
<reference evidence="6" key="1">
    <citation type="submission" date="2017-07" db="EMBL/GenBank/DDBJ databases">
        <title>Taro Niue Genome Assembly and Annotation.</title>
        <authorList>
            <person name="Atibalentja N."/>
            <person name="Keating K."/>
            <person name="Fields C.J."/>
        </authorList>
    </citation>
    <scope>NUCLEOTIDE SEQUENCE</scope>
    <source>
        <strain evidence="6">Niue_2</strain>
        <tissue evidence="6">Leaf</tissue>
    </source>
</reference>
<keyword evidence="1" id="KW-0732">Signal</keyword>
<evidence type="ECO:0000313" key="7">
    <source>
        <dbReference type="Proteomes" id="UP000652761"/>
    </source>
</evidence>
<dbReference type="PANTHER" id="PTHR37390:SF1">
    <property type="entry name" value="FOLATE-BINDING PROTEIN 1"/>
    <property type="match status" value="1"/>
</dbReference>
<feature type="transmembrane region" description="Helical" evidence="4">
    <location>
        <begin position="299"/>
        <end position="316"/>
    </location>
</feature>